<organism evidence="7 8">
    <name type="scientific">Colletotrichum sublineola</name>
    <name type="common">Sorghum anthracnose fungus</name>
    <dbReference type="NCBI Taxonomy" id="1173701"/>
    <lineage>
        <taxon>Eukaryota</taxon>
        <taxon>Fungi</taxon>
        <taxon>Dikarya</taxon>
        <taxon>Ascomycota</taxon>
        <taxon>Pezizomycotina</taxon>
        <taxon>Sordariomycetes</taxon>
        <taxon>Hypocreomycetidae</taxon>
        <taxon>Glomerellales</taxon>
        <taxon>Glomerellaceae</taxon>
        <taxon>Colletotrichum</taxon>
        <taxon>Colletotrichum graminicola species complex</taxon>
    </lineage>
</organism>
<evidence type="ECO:0000259" key="6">
    <source>
        <dbReference type="PROSITE" id="PS51387"/>
    </source>
</evidence>
<name>A0A066X220_COLSU</name>
<dbReference type="InterPro" id="IPR016167">
    <property type="entry name" value="FAD-bd_PCMH_sub1"/>
</dbReference>
<dbReference type="PROSITE" id="PS51387">
    <property type="entry name" value="FAD_PCMH"/>
    <property type="match status" value="1"/>
</dbReference>
<keyword evidence="5" id="KW-0732">Signal</keyword>
<keyword evidence="4" id="KW-0560">Oxidoreductase</keyword>
<keyword evidence="3" id="KW-0274">FAD</keyword>
<gene>
    <name evidence="7" type="ORF">CSUB01_10237</name>
</gene>
<dbReference type="InterPro" id="IPR012951">
    <property type="entry name" value="BBE"/>
</dbReference>
<dbReference type="InterPro" id="IPR006094">
    <property type="entry name" value="Oxid_FAD_bind_N"/>
</dbReference>
<dbReference type="STRING" id="1173701.A0A066X220"/>
<dbReference type="Pfam" id="PF01565">
    <property type="entry name" value="FAD_binding_4"/>
    <property type="match status" value="1"/>
</dbReference>
<dbReference type="InterPro" id="IPR036318">
    <property type="entry name" value="FAD-bd_PCMH-like_sf"/>
</dbReference>
<dbReference type="Gene3D" id="3.30.43.10">
    <property type="entry name" value="Uridine Diphospho-n-acetylenolpyruvylglucosamine Reductase, domain 2"/>
    <property type="match status" value="1"/>
</dbReference>
<dbReference type="Pfam" id="PF08031">
    <property type="entry name" value="BBE"/>
    <property type="match status" value="1"/>
</dbReference>
<proteinExistence type="inferred from homology"/>
<dbReference type="GO" id="GO:0071949">
    <property type="term" value="F:FAD binding"/>
    <property type="evidence" value="ECO:0007669"/>
    <property type="project" value="InterPro"/>
</dbReference>
<dbReference type="SUPFAM" id="SSF56176">
    <property type="entry name" value="FAD-binding/transporter-associated domain-like"/>
    <property type="match status" value="1"/>
</dbReference>
<dbReference type="eggNOG" id="ENOG502SJ3M">
    <property type="taxonomic scope" value="Eukaryota"/>
</dbReference>
<feature type="chain" id="PRO_5001629758" description="FAD-binding PCMH-type domain-containing protein" evidence="5">
    <location>
        <begin position="21"/>
        <end position="512"/>
    </location>
</feature>
<dbReference type="PANTHER" id="PTHR42973">
    <property type="entry name" value="BINDING OXIDOREDUCTASE, PUTATIVE (AFU_ORTHOLOGUE AFUA_1G17690)-RELATED"/>
    <property type="match status" value="1"/>
</dbReference>
<dbReference type="HOGENOM" id="CLU_018354_0_1_1"/>
<dbReference type="PANTHER" id="PTHR42973:SF8">
    <property type="entry name" value="FAD-BINDING PCMH-TYPE DOMAIN-CONTAINING PROTEIN"/>
    <property type="match status" value="1"/>
</dbReference>
<dbReference type="InterPro" id="IPR050416">
    <property type="entry name" value="FAD-linked_Oxidoreductase"/>
</dbReference>
<evidence type="ECO:0000256" key="3">
    <source>
        <dbReference type="ARBA" id="ARBA00022827"/>
    </source>
</evidence>
<dbReference type="Proteomes" id="UP000027238">
    <property type="component" value="Unassembled WGS sequence"/>
</dbReference>
<evidence type="ECO:0000256" key="1">
    <source>
        <dbReference type="ARBA" id="ARBA00005466"/>
    </source>
</evidence>
<dbReference type="OMA" id="DPFNRFR"/>
<comment type="similarity">
    <text evidence="1">Belongs to the oxygen-dependent FAD-linked oxidoreductase family.</text>
</comment>
<accession>A0A066X220</accession>
<dbReference type="Gene3D" id="3.40.462.20">
    <property type="match status" value="1"/>
</dbReference>
<sequence length="512" mass="57457">MKSISLLVFILSIFYSLVAGASIPRYLERYLTTRKQLDTNQARAELGGRLSKEAVIFGPEDPRFHNATSKWNSMLVPQVKVVVFPGRESDVSKIVEYCNDNSINFLAMNRRHGWTQSLGSFNGVQINMASLASIKTQPSGKSAWFDGGAYGGQVMRYLWDRGYVTTHGSCDCVGVMGPGLGGGHGRHEGLYGMISDNIIQMNVVLASGKAVRVSKNSYSDLFWAMRGAGHNFGIVTSFELNIFPRGPDTWHFHNYIWRGDKLEAVFNALNKFHNNGTTPVDMAINFGYFQMNTTITDTEPIISWSFAYRGSAKAAREHLKPFNVIGAVYEESGDVPYPEISVIQQTDENSFVCQYGYTRITSTAGLQVYNVTSERQIFDAFTNRVASNPALAAGSAVLHEGYSTKAVQAQNPKDSAYPFRDDHHLMFVLISVPSDDSTLEHAGREWANEVRGFWNKGQPERAPNTYVNYATGLEPVEEMYGHEAWRLKRLRDLKAKYDPSNRFRFYNPIIRE</sequence>
<dbReference type="EMBL" id="JMSE01001597">
    <property type="protein sequence ID" value="KDN59786.1"/>
    <property type="molecule type" value="Genomic_DNA"/>
</dbReference>
<protein>
    <recommendedName>
        <fullName evidence="6">FAD-binding PCMH-type domain-containing protein</fullName>
    </recommendedName>
</protein>
<dbReference type="InterPro" id="IPR016169">
    <property type="entry name" value="FAD-bd_PCMH_sub2"/>
</dbReference>
<feature type="domain" description="FAD-binding PCMH-type" evidence="6">
    <location>
        <begin position="75"/>
        <end position="245"/>
    </location>
</feature>
<dbReference type="OrthoDB" id="9996127at2759"/>
<comment type="caution">
    <text evidence="7">The sequence shown here is derived from an EMBL/GenBank/DDBJ whole genome shotgun (WGS) entry which is preliminary data.</text>
</comment>
<evidence type="ECO:0000256" key="2">
    <source>
        <dbReference type="ARBA" id="ARBA00022630"/>
    </source>
</evidence>
<evidence type="ECO:0000313" key="8">
    <source>
        <dbReference type="Proteomes" id="UP000027238"/>
    </source>
</evidence>
<dbReference type="GO" id="GO:0016491">
    <property type="term" value="F:oxidoreductase activity"/>
    <property type="evidence" value="ECO:0007669"/>
    <property type="project" value="UniProtKB-KW"/>
</dbReference>
<keyword evidence="2" id="KW-0285">Flavoprotein</keyword>
<keyword evidence="8" id="KW-1185">Reference proteome</keyword>
<dbReference type="InterPro" id="IPR016166">
    <property type="entry name" value="FAD-bd_PCMH"/>
</dbReference>
<evidence type="ECO:0000256" key="5">
    <source>
        <dbReference type="SAM" id="SignalP"/>
    </source>
</evidence>
<dbReference type="Gene3D" id="3.30.465.10">
    <property type="match status" value="1"/>
</dbReference>
<evidence type="ECO:0000256" key="4">
    <source>
        <dbReference type="ARBA" id="ARBA00023002"/>
    </source>
</evidence>
<dbReference type="AlphaFoldDB" id="A0A066X220"/>
<feature type="signal peptide" evidence="5">
    <location>
        <begin position="1"/>
        <end position="20"/>
    </location>
</feature>
<evidence type="ECO:0000313" key="7">
    <source>
        <dbReference type="EMBL" id="KDN59786.1"/>
    </source>
</evidence>
<reference evidence="8" key="1">
    <citation type="journal article" date="2014" name="Genome Announc.">
        <title>Draft genome sequence of Colletotrichum sublineola, a destructive pathogen of cultivated sorghum.</title>
        <authorList>
            <person name="Baroncelli R."/>
            <person name="Sanz-Martin J.M."/>
            <person name="Rech G.E."/>
            <person name="Sukno S.A."/>
            <person name="Thon M.R."/>
        </authorList>
    </citation>
    <scope>NUCLEOTIDE SEQUENCE [LARGE SCALE GENOMIC DNA]</scope>
    <source>
        <strain evidence="8">TX430BB</strain>
    </source>
</reference>